<dbReference type="GO" id="GO:0005524">
    <property type="term" value="F:ATP binding"/>
    <property type="evidence" value="ECO:0007669"/>
    <property type="project" value="UniProtKB-UniRule"/>
</dbReference>
<dbReference type="Pfam" id="PF02223">
    <property type="entry name" value="Thymidylate_kin"/>
    <property type="match status" value="1"/>
</dbReference>
<evidence type="ECO:0000256" key="7">
    <source>
        <dbReference type="ARBA" id="ARBA00022777"/>
    </source>
</evidence>
<evidence type="ECO:0000313" key="14">
    <source>
        <dbReference type="Proteomes" id="UP000282597"/>
    </source>
</evidence>
<keyword evidence="6 12" id="KW-0547">Nucleotide-binding</keyword>
<dbReference type="GO" id="GO:0005829">
    <property type="term" value="C:cytosol"/>
    <property type="evidence" value="ECO:0007669"/>
    <property type="project" value="TreeGrafter"/>
</dbReference>
<dbReference type="EMBL" id="AP018150">
    <property type="protein sequence ID" value="BBE09171.1"/>
    <property type="molecule type" value="Genomic_DNA"/>
</dbReference>
<evidence type="ECO:0000256" key="1">
    <source>
        <dbReference type="ARBA" id="ARBA00009776"/>
    </source>
</evidence>
<evidence type="ECO:0000256" key="2">
    <source>
        <dbReference type="ARBA" id="ARBA00012980"/>
    </source>
</evidence>
<dbReference type="SUPFAM" id="SSF52540">
    <property type="entry name" value="P-loop containing nucleoside triphosphate hydrolases"/>
    <property type="match status" value="1"/>
</dbReference>
<keyword evidence="14" id="KW-1185">Reference proteome</keyword>
<dbReference type="GO" id="GO:0006227">
    <property type="term" value="P:dUDP biosynthetic process"/>
    <property type="evidence" value="ECO:0007669"/>
    <property type="project" value="TreeGrafter"/>
</dbReference>
<comment type="similarity">
    <text evidence="1 12">Belongs to the thymidylate kinase family.</text>
</comment>
<dbReference type="GO" id="GO:0004798">
    <property type="term" value="F:dTMP kinase activity"/>
    <property type="evidence" value="ECO:0007669"/>
    <property type="project" value="UniProtKB-UniRule"/>
</dbReference>
<organism evidence="13 14">
    <name type="scientific">Mycoavidus cysteinexigens</name>
    <dbReference type="NCBI Taxonomy" id="1553431"/>
    <lineage>
        <taxon>Bacteria</taxon>
        <taxon>Pseudomonadati</taxon>
        <taxon>Pseudomonadota</taxon>
        <taxon>Betaproteobacteria</taxon>
        <taxon>Burkholderiales</taxon>
        <taxon>Burkholderiaceae</taxon>
        <taxon>Mycoavidus</taxon>
    </lineage>
</organism>
<dbReference type="InterPro" id="IPR027417">
    <property type="entry name" value="P-loop_NTPase"/>
</dbReference>
<name>A0A2Z6EUT1_9BURK</name>
<dbReference type="EC" id="2.7.4.9" evidence="2 12"/>
<dbReference type="InterPro" id="IPR039430">
    <property type="entry name" value="Thymidylate_kin-like_dom"/>
</dbReference>
<evidence type="ECO:0000256" key="10">
    <source>
        <dbReference type="ARBA" id="ARBA00048743"/>
    </source>
</evidence>
<dbReference type="HAMAP" id="MF_00165">
    <property type="entry name" value="Thymidylate_kinase"/>
    <property type="match status" value="1"/>
</dbReference>
<dbReference type="GO" id="GO:0006233">
    <property type="term" value="P:dTDP biosynthetic process"/>
    <property type="evidence" value="ECO:0007669"/>
    <property type="project" value="InterPro"/>
</dbReference>
<dbReference type="RefSeq" id="WP_045362412.1">
    <property type="nucleotide sequence ID" value="NZ_AP018150.1"/>
</dbReference>
<feature type="binding site" evidence="12">
    <location>
        <begin position="12"/>
        <end position="19"/>
    </location>
    <ligand>
        <name>ATP</name>
        <dbReference type="ChEBI" id="CHEBI:30616"/>
    </ligand>
</feature>
<dbReference type="CDD" id="cd01672">
    <property type="entry name" value="TMPK"/>
    <property type="match status" value="1"/>
</dbReference>
<dbReference type="KEGG" id="mcys:MCB1EB_1010"/>
<evidence type="ECO:0000256" key="9">
    <source>
        <dbReference type="ARBA" id="ARBA00029962"/>
    </source>
</evidence>
<dbReference type="PANTHER" id="PTHR10344">
    <property type="entry name" value="THYMIDYLATE KINASE"/>
    <property type="match status" value="1"/>
</dbReference>
<dbReference type="FunFam" id="3.40.50.300:FF:000225">
    <property type="entry name" value="Thymidylate kinase"/>
    <property type="match status" value="1"/>
</dbReference>
<evidence type="ECO:0000256" key="8">
    <source>
        <dbReference type="ARBA" id="ARBA00022840"/>
    </source>
</evidence>
<evidence type="ECO:0000256" key="12">
    <source>
        <dbReference type="HAMAP-Rule" id="MF_00165"/>
    </source>
</evidence>
<sequence>MTARGKFITFEGIDGAGKSTHLSWFRAQLEAKLKPTQAAVITTREPGGTALGEALRELLLHQPMQLETEALLMFAARYEHLATVIEPALERGDWVLSDRFTDASFAYQGGGRGLALPRLNALETWVQGEFQPDLTVLFDLSPELANQRRGLARAPDKFERESEVFFTRVRAEYLRRAAEMPERFVLIDAAQSIAEIQQKLDEVIVFL</sequence>
<dbReference type="PANTHER" id="PTHR10344:SF4">
    <property type="entry name" value="UMP-CMP KINASE 2, MITOCHONDRIAL"/>
    <property type="match status" value="1"/>
</dbReference>
<proteinExistence type="inferred from homology"/>
<keyword evidence="5 12" id="KW-0545">Nucleotide biosynthesis</keyword>
<dbReference type="InterPro" id="IPR018094">
    <property type="entry name" value="Thymidylate_kinase"/>
</dbReference>
<gene>
    <name evidence="12" type="primary">tmk</name>
    <name evidence="13" type="ORF">MCB1EB_1010</name>
</gene>
<dbReference type="Gene3D" id="3.40.50.300">
    <property type="entry name" value="P-loop containing nucleotide triphosphate hydrolases"/>
    <property type="match status" value="1"/>
</dbReference>
<evidence type="ECO:0000313" key="13">
    <source>
        <dbReference type="EMBL" id="BBE09171.1"/>
    </source>
</evidence>
<comment type="function">
    <text evidence="11 12">Phosphorylation of dTMP to form dTDP in both de novo and salvage pathways of dTTP synthesis.</text>
</comment>
<evidence type="ECO:0000256" key="11">
    <source>
        <dbReference type="ARBA" id="ARBA00057735"/>
    </source>
</evidence>
<protein>
    <recommendedName>
        <fullName evidence="3 12">Thymidylate kinase</fullName>
        <ecNumber evidence="2 12">2.7.4.9</ecNumber>
    </recommendedName>
    <alternativeName>
        <fullName evidence="9 12">dTMP kinase</fullName>
    </alternativeName>
</protein>
<evidence type="ECO:0000256" key="5">
    <source>
        <dbReference type="ARBA" id="ARBA00022727"/>
    </source>
</evidence>
<dbReference type="NCBIfam" id="TIGR00041">
    <property type="entry name" value="DTMP_kinase"/>
    <property type="match status" value="1"/>
</dbReference>
<evidence type="ECO:0000256" key="3">
    <source>
        <dbReference type="ARBA" id="ARBA00017144"/>
    </source>
</evidence>
<comment type="catalytic activity">
    <reaction evidence="10 12">
        <text>dTMP + ATP = dTDP + ADP</text>
        <dbReference type="Rhea" id="RHEA:13517"/>
        <dbReference type="ChEBI" id="CHEBI:30616"/>
        <dbReference type="ChEBI" id="CHEBI:58369"/>
        <dbReference type="ChEBI" id="CHEBI:63528"/>
        <dbReference type="ChEBI" id="CHEBI:456216"/>
        <dbReference type="EC" id="2.7.4.9"/>
    </reaction>
</comment>
<keyword evidence="8 12" id="KW-0067">ATP-binding</keyword>
<reference evidence="13 14" key="1">
    <citation type="journal article" date="2018" name="Microbes Environ.">
        <title>Comparative Genomic Insights into Endofungal Lifestyles of Two Bacterial Endosymbionts, Mycoavidus cysteinexigens and Burkholderia rhizoxinica.</title>
        <authorList>
            <person name="Sharmin D."/>
            <person name="Guo Y."/>
            <person name="Nishizawa T."/>
            <person name="Ohshima S."/>
            <person name="Sato Y."/>
            <person name="Takashima Y."/>
            <person name="Narisawa K."/>
            <person name="Ohta H."/>
        </authorList>
    </citation>
    <scope>NUCLEOTIDE SEQUENCE [LARGE SCALE GENOMIC DNA]</scope>
    <source>
        <strain evidence="13 14">B1-EB</strain>
    </source>
</reference>
<accession>A0A2Z6EUT1</accession>
<dbReference type="AlphaFoldDB" id="A0A2Z6EUT1"/>
<evidence type="ECO:0000256" key="6">
    <source>
        <dbReference type="ARBA" id="ARBA00022741"/>
    </source>
</evidence>
<evidence type="ECO:0000256" key="4">
    <source>
        <dbReference type="ARBA" id="ARBA00022679"/>
    </source>
</evidence>
<dbReference type="Proteomes" id="UP000282597">
    <property type="component" value="Chromosome"/>
</dbReference>
<keyword evidence="4 12" id="KW-0808">Transferase</keyword>
<keyword evidence="7 12" id="KW-0418">Kinase</keyword>
<dbReference type="GO" id="GO:0006235">
    <property type="term" value="P:dTTP biosynthetic process"/>
    <property type="evidence" value="ECO:0007669"/>
    <property type="project" value="UniProtKB-UniRule"/>
</dbReference>